<feature type="domain" description="Peroxin/Ferlin" evidence="1">
    <location>
        <begin position="55"/>
        <end position="88"/>
    </location>
</feature>
<gene>
    <name evidence="2" type="ORF">KIN20_024767</name>
</gene>
<proteinExistence type="predicted"/>
<name>A0AAD5MU03_PARTN</name>
<accession>A0AAD5MU03</accession>
<organism evidence="2 3">
    <name type="scientific">Parelaphostrongylus tenuis</name>
    <name type="common">Meningeal worm</name>
    <dbReference type="NCBI Taxonomy" id="148309"/>
    <lineage>
        <taxon>Eukaryota</taxon>
        <taxon>Metazoa</taxon>
        <taxon>Ecdysozoa</taxon>
        <taxon>Nematoda</taxon>
        <taxon>Chromadorea</taxon>
        <taxon>Rhabditida</taxon>
        <taxon>Rhabditina</taxon>
        <taxon>Rhabditomorpha</taxon>
        <taxon>Strongyloidea</taxon>
        <taxon>Metastrongylidae</taxon>
        <taxon>Parelaphostrongylus</taxon>
    </lineage>
</organism>
<dbReference type="Pfam" id="PF06462">
    <property type="entry name" value="Hyd_WA"/>
    <property type="match status" value="1"/>
</dbReference>
<dbReference type="InterPro" id="IPR006624">
    <property type="entry name" value="Beta-propeller_rpt_TECPR"/>
</dbReference>
<dbReference type="InterPro" id="IPR051513">
    <property type="entry name" value="Tectonin_beta-prop"/>
</dbReference>
<protein>
    <recommendedName>
        <fullName evidence="1">Peroxin/Ferlin domain-containing protein</fullName>
    </recommendedName>
</protein>
<evidence type="ECO:0000313" key="2">
    <source>
        <dbReference type="EMBL" id="KAJ1364637.1"/>
    </source>
</evidence>
<dbReference type="PANTHER" id="PTHR23250">
    <property type="entry name" value="DYSFERLIN-RELATED"/>
    <property type="match status" value="1"/>
</dbReference>
<dbReference type="EMBL" id="JAHQIW010005020">
    <property type="protein sequence ID" value="KAJ1364637.1"/>
    <property type="molecule type" value="Genomic_DNA"/>
</dbReference>
<dbReference type="PANTHER" id="PTHR23250:SF1">
    <property type="entry name" value="TECTONIN BETA-PROPELLER REPEAT-CONTAINING PROTEIN 1"/>
    <property type="match status" value="1"/>
</dbReference>
<dbReference type="AlphaFoldDB" id="A0AAD5MU03"/>
<sequence length="326" mass="37091">MRGFVAFQGRSKGGVTAWMERSNSVSGLYEKLGSREWKWIDTEWRVIDTDKYEDGWTYSENIDGFYSTGKPKKATARRRIWQRRARFECRGPWLAVEAPPLRYIEVQKIVCDRILVWAVTMNGEVLIRQGVTAAHPQGTTWKHVICDYKVEEISISSPTCVWATTAEGRLLRRECSDQTDIECVAWSEVVYSPLSRVYSFSASRNIVVLLPANDPQLKVIDIKRGKLSQCFTLPKATYVTIDGEDQAYCCDGTRIVKLENSIANTEQNGVLKFQISESDFLLVHEKNQSVVFASAVFAPADIAPTRYETRAPPAMLKSNHHHERQS</sequence>
<evidence type="ECO:0000313" key="3">
    <source>
        <dbReference type="Proteomes" id="UP001196413"/>
    </source>
</evidence>
<dbReference type="InterPro" id="IPR006614">
    <property type="entry name" value="Peroxin/Ferlin"/>
</dbReference>
<comment type="caution">
    <text evidence="2">The sequence shown here is derived from an EMBL/GenBank/DDBJ whole genome shotgun (WGS) entry which is preliminary data.</text>
</comment>
<dbReference type="Proteomes" id="UP001196413">
    <property type="component" value="Unassembled WGS sequence"/>
</dbReference>
<evidence type="ECO:0000259" key="1">
    <source>
        <dbReference type="SMART" id="SM00694"/>
    </source>
</evidence>
<reference evidence="2" key="1">
    <citation type="submission" date="2021-06" db="EMBL/GenBank/DDBJ databases">
        <title>Parelaphostrongylus tenuis whole genome reference sequence.</title>
        <authorList>
            <person name="Garwood T.J."/>
            <person name="Larsen P.A."/>
            <person name="Fountain-Jones N.M."/>
            <person name="Garbe J.R."/>
            <person name="Macchietto M.G."/>
            <person name="Kania S.A."/>
            <person name="Gerhold R.W."/>
            <person name="Richards J.E."/>
            <person name="Wolf T.M."/>
        </authorList>
    </citation>
    <scope>NUCLEOTIDE SEQUENCE</scope>
    <source>
        <strain evidence="2">MNPRO001-30</strain>
        <tissue evidence="2">Meninges</tissue>
    </source>
</reference>
<keyword evidence="3" id="KW-1185">Reference proteome</keyword>
<dbReference type="SMART" id="SM00694">
    <property type="entry name" value="DysFC"/>
    <property type="match status" value="1"/>
</dbReference>
<dbReference type="GO" id="GO:0016020">
    <property type="term" value="C:membrane"/>
    <property type="evidence" value="ECO:0007669"/>
    <property type="project" value="InterPro"/>
</dbReference>